<dbReference type="Pfam" id="PF12728">
    <property type="entry name" value="HTH_17"/>
    <property type="match status" value="1"/>
</dbReference>
<evidence type="ECO:0000259" key="1">
    <source>
        <dbReference type="Pfam" id="PF12728"/>
    </source>
</evidence>
<dbReference type="EMBL" id="PDOE01000027">
    <property type="protein sequence ID" value="RKL64968.1"/>
    <property type="molecule type" value="Genomic_DNA"/>
</dbReference>
<dbReference type="Proteomes" id="UP000281498">
    <property type="component" value="Unassembled WGS sequence"/>
</dbReference>
<evidence type="ECO:0000313" key="2">
    <source>
        <dbReference type="EMBL" id="RKL64968.1"/>
    </source>
</evidence>
<dbReference type="InterPro" id="IPR010093">
    <property type="entry name" value="SinI_DNA-bd"/>
</dbReference>
<gene>
    <name evidence="2" type="ORF">CR203_23455</name>
</gene>
<proteinExistence type="predicted"/>
<dbReference type="OrthoDB" id="122388at2"/>
<comment type="caution">
    <text evidence="2">The sequence shown here is derived from an EMBL/GenBank/DDBJ whole genome shotgun (WGS) entry which is preliminary data.</text>
</comment>
<dbReference type="InterPro" id="IPR041657">
    <property type="entry name" value="HTH_17"/>
</dbReference>
<organism evidence="2 3">
    <name type="scientific">Salipaludibacillus neizhouensis</name>
    <dbReference type="NCBI Taxonomy" id="885475"/>
    <lineage>
        <taxon>Bacteria</taxon>
        <taxon>Bacillati</taxon>
        <taxon>Bacillota</taxon>
        <taxon>Bacilli</taxon>
        <taxon>Bacillales</taxon>
        <taxon>Bacillaceae</taxon>
    </lineage>
</organism>
<feature type="domain" description="Helix-turn-helix" evidence="1">
    <location>
        <begin position="12"/>
        <end position="60"/>
    </location>
</feature>
<keyword evidence="3" id="KW-1185">Reference proteome</keyword>
<dbReference type="NCBIfam" id="TIGR01764">
    <property type="entry name" value="excise"/>
    <property type="match status" value="1"/>
</dbReference>
<reference evidence="2 3" key="1">
    <citation type="submission" date="2017-10" db="EMBL/GenBank/DDBJ databases">
        <title>Bacillus sp. nov., a halophilic bacterium isolated from a Keqin Lake.</title>
        <authorList>
            <person name="Wang H."/>
        </authorList>
    </citation>
    <scope>NUCLEOTIDE SEQUENCE [LARGE SCALE GENOMIC DNA]</scope>
    <source>
        <strain evidence="2 3">KCTC 13187</strain>
    </source>
</reference>
<dbReference type="RefSeq" id="WP_110939033.1">
    <property type="nucleotide sequence ID" value="NZ_KZ614148.1"/>
</dbReference>
<dbReference type="AlphaFoldDB" id="A0A3A9K150"/>
<keyword evidence="2" id="KW-0238">DNA-binding</keyword>
<accession>A0A3A9K150</accession>
<sequence length="60" mass="7161">MIHKKQYDYPLVLTAKEVSEILQISKPTAYELMNQKNFPLIKLGRCKRVLTSEFFTWLEK</sequence>
<dbReference type="GO" id="GO:0003677">
    <property type="term" value="F:DNA binding"/>
    <property type="evidence" value="ECO:0007669"/>
    <property type="project" value="UniProtKB-KW"/>
</dbReference>
<evidence type="ECO:0000313" key="3">
    <source>
        <dbReference type="Proteomes" id="UP000281498"/>
    </source>
</evidence>
<protein>
    <submittedName>
        <fullName evidence="2">DNA-binding protein</fullName>
    </submittedName>
</protein>
<name>A0A3A9K150_9BACI</name>